<keyword evidence="6" id="KW-0106">Calcium</keyword>
<keyword evidence="11" id="KW-0407">Ion channel</keyword>
<evidence type="ECO:0000256" key="12">
    <source>
        <dbReference type="SAM" id="MobiDB-lite"/>
    </source>
</evidence>
<feature type="compositionally biased region" description="Basic residues" evidence="12">
    <location>
        <begin position="1"/>
        <end position="16"/>
    </location>
</feature>
<gene>
    <name evidence="15" type="ORF">NMOB1V02_LOCUS387</name>
</gene>
<feature type="region of interest" description="Disordered" evidence="12">
    <location>
        <begin position="399"/>
        <end position="426"/>
    </location>
</feature>
<dbReference type="Proteomes" id="UP000678499">
    <property type="component" value="Unassembled WGS sequence"/>
</dbReference>
<evidence type="ECO:0000256" key="3">
    <source>
        <dbReference type="ARBA" id="ARBA00022568"/>
    </source>
</evidence>
<reference evidence="15" key="1">
    <citation type="submission" date="2020-11" db="EMBL/GenBank/DDBJ databases">
        <authorList>
            <person name="Tran Van P."/>
        </authorList>
    </citation>
    <scope>NUCLEOTIDE SEQUENCE</scope>
</reference>
<feature type="transmembrane region" description="Helical" evidence="13">
    <location>
        <begin position="284"/>
        <end position="303"/>
    </location>
</feature>
<accession>A0A7R9BCB9</accession>
<evidence type="ECO:0000256" key="11">
    <source>
        <dbReference type="ARBA" id="ARBA00023303"/>
    </source>
</evidence>
<dbReference type="InterPro" id="IPR005821">
    <property type="entry name" value="Ion_trans_dom"/>
</dbReference>
<evidence type="ECO:0000256" key="10">
    <source>
        <dbReference type="ARBA" id="ARBA00023136"/>
    </source>
</evidence>
<feature type="transmembrane region" description="Helical" evidence="13">
    <location>
        <begin position="157"/>
        <end position="175"/>
    </location>
</feature>
<keyword evidence="10 13" id="KW-0472">Membrane</keyword>
<evidence type="ECO:0000313" key="15">
    <source>
        <dbReference type="EMBL" id="CAD7272457.1"/>
    </source>
</evidence>
<dbReference type="AlphaFoldDB" id="A0A7R9BCB9"/>
<dbReference type="PANTHER" id="PTHR45628:SF22">
    <property type="entry name" value="VOLTAGE-DEPENDENT T-TYPE CALCIUM CHANNEL SUBUNIT ALPHA"/>
    <property type="match status" value="1"/>
</dbReference>
<dbReference type="InterPro" id="IPR050599">
    <property type="entry name" value="VDCC_alpha-1_subunit"/>
</dbReference>
<name>A0A7R9BCB9_9CRUS</name>
<feature type="domain" description="Ion transport" evidence="14">
    <location>
        <begin position="165"/>
        <end position="359"/>
    </location>
</feature>
<evidence type="ECO:0000256" key="7">
    <source>
        <dbReference type="ARBA" id="ARBA00022882"/>
    </source>
</evidence>
<feature type="region of interest" description="Disordered" evidence="12">
    <location>
        <begin position="1"/>
        <end position="64"/>
    </location>
</feature>
<keyword evidence="5 13" id="KW-0812">Transmembrane</keyword>
<keyword evidence="3" id="KW-0109">Calcium transport</keyword>
<keyword evidence="7" id="KW-0851">Voltage-gated channel</keyword>
<dbReference type="GO" id="GO:0005891">
    <property type="term" value="C:voltage-gated calcium channel complex"/>
    <property type="evidence" value="ECO:0007669"/>
    <property type="project" value="TreeGrafter"/>
</dbReference>
<evidence type="ECO:0000256" key="5">
    <source>
        <dbReference type="ARBA" id="ARBA00022692"/>
    </source>
</evidence>
<feature type="compositionally biased region" description="Acidic residues" evidence="12">
    <location>
        <begin position="415"/>
        <end position="426"/>
    </location>
</feature>
<keyword evidence="9" id="KW-0406">Ion transport</keyword>
<dbReference type="GO" id="GO:0098703">
    <property type="term" value="P:calcium ion import across plasma membrane"/>
    <property type="evidence" value="ECO:0007669"/>
    <property type="project" value="TreeGrafter"/>
</dbReference>
<feature type="transmembrane region" description="Helical" evidence="13">
    <location>
        <begin position="190"/>
        <end position="209"/>
    </location>
</feature>
<evidence type="ECO:0000256" key="4">
    <source>
        <dbReference type="ARBA" id="ARBA00022673"/>
    </source>
</evidence>
<keyword evidence="4" id="KW-0107">Calcium channel</keyword>
<keyword evidence="8 13" id="KW-1133">Transmembrane helix</keyword>
<feature type="transmembrane region" description="Helical" evidence="13">
    <location>
        <begin position="216"/>
        <end position="234"/>
    </location>
</feature>
<sequence>MKSALRKKVRRIRKRSVSTSTSSSPPPRSSFRTRHPQTLRSAGGEQSKEAGASRASKVGATDPKSAIKERTLIHQVVEGRAKLKRKPTTNSAVSGGSVGVPVSNADAMGINLPSYVSKVMKNVNIYSIVDTDPMDKIASDLKSVVLPSIIYSRIWRGWLHGSVLLCFVYLLWESWDAEGKKTAIADLERLYGFLVLPIALNFFLNWFCYPDGFFSHIYTWFDGVIIIAFHVPLLGDPMDLTPYQRINILGSLMTFRIVSVFLWFSVTECMSRGLMKVMKSLLELVLLLTLLAVIMAIVGFRWFSQSSHYFETPFVSLFSIFHIMTLEKIVDISSGIMDSGETDSFIKILFGVFALFLILGGSYVGFGLIESIVASSVEMEIKDLESRLAAREAQKAMRNADESSDLKRDLKGTVDDDDSSTSEDVEGFSDLDGVEAIREFSPTLADVVDQRDHWGTDQTSEVITFFEVMVTMEMLASDLSEITSHLNDILLGQFLADEPQYNKFIHQQPQLDASFRSSSIGDAHEHHDDEDGDESSRWHHDNDGIGW</sequence>
<keyword evidence="16" id="KW-1185">Reference proteome</keyword>
<dbReference type="Gene3D" id="1.10.287.70">
    <property type="match status" value="1"/>
</dbReference>
<evidence type="ECO:0000259" key="14">
    <source>
        <dbReference type="Pfam" id="PF00520"/>
    </source>
</evidence>
<dbReference type="EMBL" id="CAJPEX010000032">
    <property type="protein sequence ID" value="CAG0912609.1"/>
    <property type="molecule type" value="Genomic_DNA"/>
</dbReference>
<feature type="compositionally biased region" description="Basic and acidic residues" evidence="12">
    <location>
        <begin position="399"/>
        <end position="414"/>
    </location>
</feature>
<evidence type="ECO:0000256" key="9">
    <source>
        <dbReference type="ARBA" id="ARBA00023065"/>
    </source>
</evidence>
<dbReference type="GO" id="GO:0008331">
    <property type="term" value="F:high voltage-gated calcium channel activity"/>
    <property type="evidence" value="ECO:0007669"/>
    <property type="project" value="TreeGrafter"/>
</dbReference>
<feature type="transmembrane region" description="Helical" evidence="13">
    <location>
        <begin position="246"/>
        <end position="264"/>
    </location>
</feature>
<dbReference type="EMBL" id="OA882069">
    <property type="protein sequence ID" value="CAD7272457.1"/>
    <property type="molecule type" value="Genomic_DNA"/>
</dbReference>
<dbReference type="Pfam" id="PF00520">
    <property type="entry name" value="Ion_trans"/>
    <property type="match status" value="1"/>
</dbReference>
<evidence type="ECO:0000256" key="2">
    <source>
        <dbReference type="ARBA" id="ARBA00022448"/>
    </source>
</evidence>
<keyword evidence="2" id="KW-0813">Transport</keyword>
<evidence type="ECO:0000256" key="6">
    <source>
        <dbReference type="ARBA" id="ARBA00022837"/>
    </source>
</evidence>
<evidence type="ECO:0000256" key="8">
    <source>
        <dbReference type="ARBA" id="ARBA00022989"/>
    </source>
</evidence>
<evidence type="ECO:0000313" key="16">
    <source>
        <dbReference type="Proteomes" id="UP000678499"/>
    </source>
</evidence>
<feature type="region of interest" description="Disordered" evidence="12">
    <location>
        <begin position="520"/>
        <end position="547"/>
    </location>
</feature>
<feature type="compositionally biased region" description="Basic and acidic residues" evidence="12">
    <location>
        <begin position="522"/>
        <end position="547"/>
    </location>
</feature>
<protein>
    <recommendedName>
        <fullName evidence="14">Ion transport domain-containing protein</fullName>
    </recommendedName>
</protein>
<comment type="subcellular location">
    <subcellularLocation>
        <location evidence="1">Membrane</location>
        <topology evidence="1">Multi-pass membrane protein</topology>
    </subcellularLocation>
</comment>
<organism evidence="15">
    <name type="scientific">Notodromas monacha</name>
    <dbReference type="NCBI Taxonomy" id="399045"/>
    <lineage>
        <taxon>Eukaryota</taxon>
        <taxon>Metazoa</taxon>
        <taxon>Ecdysozoa</taxon>
        <taxon>Arthropoda</taxon>
        <taxon>Crustacea</taxon>
        <taxon>Oligostraca</taxon>
        <taxon>Ostracoda</taxon>
        <taxon>Podocopa</taxon>
        <taxon>Podocopida</taxon>
        <taxon>Cypridocopina</taxon>
        <taxon>Cypridoidea</taxon>
        <taxon>Cyprididae</taxon>
        <taxon>Notodromas</taxon>
    </lineage>
</organism>
<dbReference type="PANTHER" id="PTHR45628">
    <property type="entry name" value="VOLTAGE-DEPENDENT CALCIUM CHANNEL TYPE A SUBUNIT ALPHA-1"/>
    <property type="match status" value="1"/>
</dbReference>
<feature type="transmembrane region" description="Helical" evidence="13">
    <location>
        <begin position="348"/>
        <end position="369"/>
    </location>
</feature>
<evidence type="ECO:0000256" key="1">
    <source>
        <dbReference type="ARBA" id="ARBA00004141"/>
    </source>
</evidence>
<evidence type="ECO:0000256" key="13">
    <source>
        <dbReference type="SAM" id="Phobius"/>
    </source>
</evidence>
<proteinExistence type="predicted"/>